<dbReference type="PANTHER" id="PTHR47396">
    <property type="entry name" value="TYPE I RESTRICTION ENZYME ECOKI R PROTEIN"/>
    <property type="match status" value="1"/>
</dbReference>
<name>A0A7C5N3D1_9GAMM</name>
<dbReference type="Gene3D" id="3.40.50.300">
    <property type="entry name" value="P-loop containing nucleotide triphosphate hydrolases"/>
    <property type="match status" value="2"/>
</dbReference>
<dbReference type="GO" id="GO:0005524">
    <property type="term" value="F:ATP binding"/>
    <property type="evidence" value="ECO:0007669"/>
    <property type="project" value="InterPro"/>
</dbReference>
<proteinExistence type="predicted"/>
<evidence type="ECO:0000313" key="3">
    <source>
        <dbReference type="EMBL" id="HHH13663.1"/>
    </source>
</evidence>
<accession>A0A7C5N3D1</accession>
<dbReference type="Pfam" id="PF04851">
    <property type="entry name" value="ResIII"/>
    <property type="match status" value="1"/>
</dbReference>
<dbReference type="InterPro" id="IPR027417">
    <property type="entry name" value="P-loop_NTPase"/>
</dbReference>
<dbReference type="GO" id="GO:0004386">
    <property type="term" value="F:helicase activity"/>
    <property type="evidence" value="ECO:0007669"/>
    <property type="project" value="UniProtKB-KW"/>
</dbReference>
<dbReference type="GO" id="GO:0003677">
    <property type="term" value="F:DNA binding"/>
    <property type="evidence" value="ECO:0007669"/>
    <property type="project" value="InterPro"/>
</dbReference>
<dbReference type="GO" id="GO:0016787">
    <property type="term" value="F:hydrolase activity"/>
    <property type="evidence" value="ECO:0007669"/>
    <property type="project" value="InterPro"/>
</dbReference>
<feature type="non-terminal residue" evidence="3">
    <location>
        <position position="1"/>
    </location>
</feature>
<comment type="caution">
    <text evidence="3">The sequence shown here is derived from an EMBL/GenBank/DDBJ whole genome shotgun (WGS) entry which is preliminary data.</text>
</comment>
<dbReference type="InterPro" id="IPR006935">
    <property type="entry name" value="Helicase/UvrB_N"/>
</dbReference>
<dbReference type="SMART" id="SM00487">
    <property type="entry name" value="DEXDc"/>
    <property type="match status" value="1"/>
</dbReference>
<dbReference type="InterPro" id="IPR001650">
    <property type="entry name" value="Helicase_C-like"/>
</dbReference>
<evidence type="ECO:0000259" key="1">
    <source>
        <dbReference type="PROSITE" id="PS51192"/>
    </source>
</evidence>
<organism evidence="3">
    <name type="scientific">Thiolapillus brandeum</name>
    <dbReference type="NCBI Taxonomy" id="1076588"/>
    <lineage>
        <taxon>Bacteria</taxon>
        <taxon>Pseudomonadati</taxon>
        <taxon>Pseudomonadota</taxon>
        <taxon>Gammaproteobacteria</taxon>
        <taxon>Chromatiales</taxon>
        <taxon>Sedimenticolaceae</taxon>
        <taxon>Thiolapillus</taxon>
    </lineage>
</organism>
<dbReference type="InterPro" id="IPR014001">
    <property type="entry name" value="Helicase_ATP-bd"/>
</dbReference>
<dbReference type="InterPro" id="IPR050742">
    <property type="entry name" value="Helicase_Restrict-Modif_Enz"/>
</dbReference>
<dbReference type="SUPFAM" id="SSF52540">
    <property type="entry name" value="P-loop containing nucleoside triphosphate hydrolases"/>
    <property type="match status" value="1"/>
</dbReference>
<dbReference type="SMART" id="SM00490">
    <property type="entry name" value="HELICc"/>
    <property type="match status" value="1"/>
</dbReference>
<keyword evidence="3" id="KW-0347">Helicase</keyword>
<dbReference type="GO" id="GO:0005829">
    <property type="term" value="C:cytosol"/>
    <property type="evidence" value="ECO:0007669"/>
    <property type="project" value="TreeGrafter"/>
</dbReference>
<feature type="domain" description="Helicase ATP-binding" evidence="1">
    <location>
        <begin position="85"/>
        <end position="246"/>
    </location>
</feature>
<gene>
    <name evidence="3" type="ORF">ENJ98_05450</name>
</gene>
<keyword evidence="3" id="KW-0378">Hydrolase</keyword>
<protein>
    <submittedName>
        <fullName evidence="3">DEAD/DEAH box helicase</fullName>
    </submittedName>
</protein>
<dbReference type="PROSITE" id="PS51194">
    <property type="entry name" value="HELICASE_CTER"/>
    <property type="match status" value="1"/>
</dbReference>
<reference evidence="3" key="1">
    <citation type="journal article" date="2020" name="mSystems">
        <title>Genome- and Community-Level Interaction Insights into Carbon Utilization and Element Cycling Functions of Hydrothermarchaeota in Hydrothermal Sediment.</title>
        <authorList>
            <person name="Zhou Z."/>
            <person name="Liu Y."/>
            <person name="Xu W."/>
            <person name="Pan J."/>
            <person name="Luo Z.H."/>
            <person name="Li M."/>
        </authorList>
    </citation>
    <scope>NUCLEOTIDE SEQUENCE [LARGE SCALE GENOMIC DNA]</scope>
    <source>
        <strain evidence="3">HyVt-535</strain>
    </source>
</reference>
<keyword evidence="3" id="KW-0547">Nucleotide-binding</keyword>
<feature type="domain" description="Helicase C-terminal" evidence="2">
    <location>
        <begin position="341"/>
        <end position="496"/>
    </location>
</feature>
<dbReference type="AlphaFoldDB" id="A0A7C5N3D1"/>
<dbReference type="PROSITE" id="PS51192">
    <property type="entry name" value="HELICASE_ATP_BIND_1"/>
    <property type="match status" value="1"/>
</dbReference>
<dbReference type="EMBL" id="DROM01000328">
    <property type="protein sequence ID" value="HHH13663.1"/>
    <property type="molecule type" value="Genomic_DNA"/>
</dbReference>
<dbReference type="PANTHER" id="PTHR47396:SF1">
    <property type="entry name" value="ATP-DEPENDENT HELICASE IRC3-RELATED"/>
    <property type="match status" value="1"/>
</dbReference>
<keyword evidence="3" id="KW-0067">ATP-binding</keyword>
<sequence>EELCEQAVAAAVRRGEDRPVDCPQRWVPGGGAAHHFVRECGFPPELAGTRSRARPETLQTVLPPANYRRLKPYQEEVRDQLLATLDAPAPQNRAMVSLPTGAGKTRVAVEGLHQWAHRQLDEGGRRQMVLVWLAHTEELCEQAVASFEDVWRSHPAGNQPLLLARFWGGYRQGLDRQELADRLETEAPVLVLVSTPQSFISESREDWLDPAAIVIDEAHRAAAPTYRSIIDRHGEQSAIIGLTATPYRREFDRRNPQAGTEALQALFQHLIVAESLGQEAGERLQRLQEMGVLSVPISRTVPTGITLKVGEPPPEGEIQQQFSFDQELQQQADQTRRRRIVLEELLRILDEAPMARVLYFGPSVLDAELVAFMLRYKGKRAAAVSGTTRTATRRAMIADFKTGRLDVLCNCEVLTTGFDAPTVSHVVMARPTISQVLYEQMVGRGLRGPEFGGTPHCHIVDFEDRYRARRPILGYEQFRHVWIPLEQEPQQDGDSIGLLVQLGSGDVSRYGRNERRVAACRSRPVARDLEVPVVVSLEGSERGQLQVTAWDPERRENRYSRRYELDLKRPMLRTRLEVPSGCELLLQATTSDPRGHIEIRRYDPRLGYRP</sequence>
<dbReference type="Proteomes" id="UP000886100">
    <property type="component" value="Unassembled WGS sequence"/>
</dbReference>
<dbReference type="Pfam" id="PF00271">
    <property type="entry name" value="Helicase_C"/>
    <property type="match status" value="1"/>
</dbReference>
<evidence type="ECO:0000259" key="2">
    <source>
        <dbReference type="PROSITE" id="PS51194"/>
    </source>
</evidence>